<dbReference type="Proteomes" id="UP000298663">
    <property type="component" value="Unassembled WGS sequence"/>
</dbReference>
<keyword evidence="2" id="KW-1185">Reference proteome</keyword>
<reference evidence="1 2" key="1">
    <citation type="journal article" date="2015" name="Genome Biol.">
        <title>Comparative genomics of Steinernema reveals deeply conserved gene regulatory networks.</title>
        <authorList>
            <person name="Dillman A.R."/>
            <person name="Macchietto M."/>
            <person name="Porter C.F."/>
            <person name="Rogers A."/>
            <person name="Williams B."/>
            <person name="Antoshechkin I."/>
            <person name="Lee M.M."/>
            <person name="Goodwin Z."/>
            <person name="Lu X."/>
            <person name="Lewis E.E."/>
            <person name="Goodrich-Blair H."/>
            <person name="Stock S.P."/>
            <person name="Adams B.J."/>
            <person name="Sternberg P.W."/>
            <person name="Mortazavi A."/>
        </authorList>
    </citation>
    <scope>NUCLEOTIDE SEQUENCE [LARGE SCALE GENOMIC DNA]</scope>
    <source>
        <strain evidence="1 2">ALL</strain>
    </source>
</reference>
<accession>A0A4U5M731</accession>
<name>A0A4U5M731_STECR</name>
<reference evidence="1 2" key="2">
    <citation type="journal article" date="2019" name="G3 (Bethesda)">
        <title>Hybrid Assembly of the Genome of the Entomopathogenic Nematode Steinernema carpocapsae Identifies the X-Chromosome.</title>
        <authorList>
            <person name="Serra L."/>
            <person name="Macchietto M."/>
            <person name="Macias-Munoz A."/>
            <person name="McGill C.J."/>
            <person name="Rodriguez I.M."/>
            <person name="Rodriguez B."/>
            <person name="Murad R."/>
            <person name="Mortazavi A."/>
        </authorList>
    </citation>
    <scope>NUCLEOTIDE SEQUENCE [LARGE SCALE GENOMIC DNA]</scope>
    <source>
        <strain evidence="1 2">ALL</strain>
    </source>
</reference>
<proteinExistence type="predicted"/>
<sequence length="87" mass="9919">MSLEKQIHVLQDRLGEIVNTLKKPSKNYRNYNLVCCLHVLRDLRSPPMRQFRVIKESIGISSVASYFHINAASTAKAQETYDALLAD</sequence>
<evidence type="ECO:0000313" key="2">
    <source>
        <dbReference type="Proteomes" id="UP000298663"/>
    </source>
</evidence>
<dbReference type="AlphaFoldDB" id="A0A4U5M731"/>
<evidence type="ECO:0000313" key="1">
    <source>
        <dbReference type="EMBL" id="TKR64696.1"/>
    </source>
</evidence>
<organism evidence="1 2">
    <name type="scientific">Steinernema carpocapsae</name>
    <name type="common">Entomopathogenic nematode</name>
    <dbReference type="NCBI Taxonomy" id="34508"/>
    <lineage>
        <taxon>Eukaryota</taxon>
        <taxon>Metazoa</taxon>
        <taxon>Ecdysozoa</taxon>
        <taxon>Nematoda</taxon>
        <taxon>Chromadorea</taxon>
        <taxon>Rhabditida</taxon>
        <taxon>Tylenchina</taxon>
        <taxon>Panagrolaimomorpha</taxon>
        <taxon>Strongyloidoidea</taxon>
        <taxon>Steinernematidae</taxon>
        <taxon>Steinernema</taxon>
    </lineage>
</organism>
<dbReference type="EMBL" id="AZBU02000009">
    <property type="protein sequence ID" value="TKR64696.1"/>
    <property type="molecule type" value="Genomic_DNA"/>
</dbReference>
<gene>
    <name evidence="1" type="ORF">L596_025186</name>
</gene>
<comment type="caution">
    <text evidence="1">The sequence shown here is derived from an EMBL/GenBank/DDBJ whole genome shotgun (WGS) entry which is preliminary data.</text>
</comment>
<protein>
    <submittedName>
        <fullName evidence="1">Uncharacterized protein</fullName>
    </submittedName>
</protein>